<dbReference type="Proteomes" id="UP001165960">
    <property type="component" value="Unassembled WGS sequence"/>
</dbReference>
<keyword evidence="2" id="KW-1185">Reference proteome</keyword>
<evidence type="ECO:0000313" key="1">
    <source>
        <dbReference type="EMBL" id="KAJ9079736.1"/>
    </source>
</evidence>
<protein>
    <submittedName>
        <fullName evidence="1">Uncharacterized protein</fullName>
    </submittedName>
</protein>
<reference evidence="1" key="1">
    <citation type="submission" date="2022-04" db="EMBL/GenBank/DDBJ databases">
        <title>Genome of the entomopathogenic fungus Entomophthora muscae.</title>
        <authorList>
            <person name="Elya C."/>
            <person name="Lovett B.R."/>
            <person name="Lee E."/>
            <person name="Macias A.M."/>
            <person name="Hajek A.E."/>
            <person name="De Bivort B.L."/>
            <person name="Kasson M.T."/>
            <person name="De Fine Licht H.H."/>
            <person name="Stajich J.E."/>
        </authorList>
    </citation>
    <scope>NUCLEOTIDE SEQUENCE</scope>
    <source>
        <strain evidence="1">Berkeley</strain>
    </source>
</reference>
<proteinExistence type="predicted"/>
<accession>A0ACC2TZH3</accession>
<organism evidence="1 2">
    <name type="scientific">Entomophthora muscae</name>
    <dbReference type="NCBI Taxonomy" id="34485"/>
    <lineage>
        <taxon>Eukaryota</taxon>
        <taxon>Fungi</taxon>
        <taxon>Fungi incertae sedis</taxon>
        <taxon>Zoopagomycota</taxon>
        <taxon>Entomophthoromycotina</taxon>
        <taxon>Entomophthoromycetes</taxon>
        <taxon>Entomophthorales</taxon>
        <taxon>Entomophthoraceae</taxon>
        <taxon>Entomophthora</taxon>
    </lineage>
</organism>
<sequence length="272" mass="30786">MKILTSKAKTLEIQLVEPEVYMRGTLHRGYSSGQVRGVVKLQLSTQKRALSLKLTLVGTIQTNWATEGRVCREQMEVLRQEWSFDTTHRKNDIEFFPFQAVLPSTLPPSTTVRGGRVKYWLEAQLVRPRRWDTRVSRELLVLRVESPTSSVLSEGVYASGSFKGLFDYQLSCPHRTFGPGDQVPVRFQLTTKDAGVDIKMISALIKRTTTLRTIKNQLTKQKEGVVDINHRALNHPSRVDETIVLNPSCHKGIWNSQNFVSDTSESAHARAP</sequence>
<dbReference type="EMBL" id="QTSX02001662">
    <property type="protein sequence ID" value="KAJ9079736.1"/>
    <property type="molecule type" value="Genomic_DNA"/>
</dbReference>
<name>A0ACC2TZH3_9FUNG</name>
<comment type="caution">
    <text evidence="1">The sequence shown here is derived from an EMBL/GenBank/DDBJ whole genome shotgun (WGS) entry which is preliminary data.</text>
</comment>
<gene>
    <name evidence="1" type="ORF">DSO57_1032335</name>
</gene>
<evidence type="ECO:0000313" key="2">
    <source>
        <dbReference type="Proteomes" id="UP001165960"/>
    </source>
</evidence>